<protein>
    <submittedName>
        <fullName evidence="2">Uncharacterized protein</fullName>
    </submittedName>
</protein>
<keyword evidence="1" id="KW-0175">Coiled coil</keyword>
<sequence length="114" mass="13641">MILNLIKEKEMIVKVNEEQKQQKEIYEKQTAELNSINEERKPIEKLEEQIEELQAERKDLRAECKDLRAECEDLRAECKNLRAASEKSDEEIKNLQLKLWTAKLIWKLQSSKRK</sequence>
<dbReference type="Proteomes" id="UP001162131">
    <property type="component" value="Unassembled WGS sequence"/>
</dbReference>
<dbReference type="AlphaFoldDB" id="A0AAU9K934"/>
<dbReference type="EMBL" id="CAJZBQ010000063">
    <property type="protein sequence ID" value="CAG9336086.1"/>
    <property type="molecule type" value="Genomic_DNA"/>
</dbReference>
<organism evidence="2 3">
    <name type="scientific">Blepharisma stoltei</name>
    <dbReference type="NCBI Taxonomy" id="1481888"/>
    <lineage>
        <taxon>Eukaryota</taxon>
        <taxon>Sar</taxon>
        <taxon>Alveolata</taxon>
        <taxon>Ciliophora</taxon>
        <taxon>Postciliodesmatophora</taxon>
        <taxon>Heterotrichea</taxon>
        <taxon>Heterotrichida</taxon>
        <taxon>Blepharismidae</taxon>
        <taxon>Blepharisma</taxon>
    </lineage>
</organism>
<keyword evidence="3" id="KW-1185">Reference proteome</keyword>
<gene>
    <name evidence="2" type="ORF">BSTOLATCC_MIC65391</name>
</gene>
<comment type="caution">
    <text evidence="2">The sequence shown here is derived from an EMBL/GenBank/DDBJ whole genome shotgun (WGS) entry which is preliminary data.</text>
</comment>
<evidence type="ECO:0000313" key="3">
    <source>
        <dbReference type="Proteomes" id="UP001162131"/>
    </source>
</evidence>
<evidence type="ECO:0000256" key="1">
    <source>
        <dbReference type="SAM" id="Coils"/>
    </source>
</evidence>
<accession>A0AAU9K934</accession>
<feature type="coiled-coil region" evidence="1">
    <location>
        <begin position="16"/>
        <end position="98"/>
    </location>
</feature>
<reference evidence="2" key="1">
    <citation type="submission" date="2021-09" db="EMBL/GenBank/DDBJ databases">
        <authorList>
            <consortium name="AG Swart"/>
            <person name="Singh M."/>
            <person name="Singh A."/>
            <person name="Seah K."/>
            <person name="Emmerich C."/>
        </authorList>
    </citation>
    <scope>NUCLEOTIDE SEQUENCE</scope>
    <source>
        <strain evidence="2">ATCC30299</strain>
    </source>
</reference>
<evidence type="ECO:0000313" key="2">
    <source>
        <dbReference type="EMBL" id="CAG9336086.1"/>
    </source>
</evidence>
<proteinExistence type="predicted"/>
<name>A0AAU9K934_9CILI</name>